<evidence type="ECO:0000313" key="4">
    <source>
        <dbReference type="Proteomes" id="UP000694559"/>
    </source>
</evidence>
<dbReference type="GeneTree" id="ENSGT00940000162793"/>
<dbReference type="InterPro" id="IPR003597">
    <property type="entry name" value="Ig_C1-set"/>
</dbReference>
<proteinExistence type="predicted"/>
<evidence type="ECO:0000259" key="2">
    <source>
        <dbReference type="PROSITE" id="PS50835"/>
    </source>
</evidence>
<dbReference type="PROSITE" id="PS50835">
    <property type="entry name" value="IG_LIKE"/>
    <property type="match status" value="3"/>
</dbReference>
<dbReference type="InterPro" id="IPR050380">
    <property type="entry name" value="Immune_Resp_Modulators"/>
</dbReference>
<dbReference type="InterPro" id="IPR013783">
    <property type="entry name" value="Ig-like_fold"/>
</dbReference>
<dbReference type="InterPro" id="IPR007110">
    <property type="entry name" value="Ig-like_dom"/>
</dbReference>
<reference evidence="3" key="2">
    <citation type="submission" date="2025-09" db="UniProtKB">
        <authorList>
            <consortium name="Ensembl"/>
        </authorList>
    </citation>
    <scope>IDENTIFICATION</scope>
</reference>
<dbReference type="InterPro" id="IPR003006">
    <property type="entry name" value="Ig/MHC_CS"/>
</dbReference>
<dbReference type="Proteomes" id="UP000694559">
    <property type="component" value="Unplaced"/>
</dbReference>
<dbReference type="AlphaFoldDB" id="A0A8C6VHW2"/>
<dbReference type="InterPro" id="IPR036179">
    <property type="entry name" value="Ig-like_dom_sf"/>
</dbReference>
<dbReference type="SUPFAM" id="SSF48726">
    <property type="entry name" value="Immunoglobulin"/>
    <property type="match status" value="3"/>
</dbReference>
<dbReference type="Pfam" id="PF07654">
    <property type="entry name" value="C1-set"/>
    <property type="match status" value="3"/>
</dbReference>
<keyword evidence="1" id="KW-0393">Immunoglobulin domain</keyword>
<keyword evidence="4" id="KW-1185">Reference proteome</keyword>
<feature type="domain" description="Ig-like" evidence="2">
    <location>
        <begin position="1"/>
        <end position="84"/>
    </location>
</feature>
<name>A0A8C6VHW2_NAJNA</name>
<dbReference type="SMART" id="SM00407">
    <property type="entry name" value="IGc1"/>
    <property type="match status" value="3"/>
</dbReference>
<dbReference type="FunFam" id="2.60.40.10:FF:000998">
    <property type="entry name" value="Immunoglobulin heavy constant epsilon"/>
    <property type="match status" value="1"/>
</dbReference>
<dbReference type="Gene3D" id="2.60.40.10">
    <property type="entry name" value="Immunoglobulins"/>
    <property type="match status" value="3"/>
</dbReference>
<accession>A0A8C6VHW2</accession>
<dbReference type="PANTHER" id="PTHR23411">
    <property type="entry name" value="TAPASIN"/>
    <property type="match status" value="1"/>
</dbReference>
<evidence type="ECO:0000256" key="1">
    <source>
        <dbReference type="ARBA" id="ARBA00023319"/>
    </source>
</evidence>
<organism evidence="3 4">
    <name type="scientific">Naja naja</name>
    <name type="common">Indian cobra</name>
    <dbReference type="NCBI Taxonomy" id="35670"/>
    <lineage>
        <taxon>Eukaryota</taxon>
        <taxon>Metazoa</taxon>
        <taxon>Chordata</taxon>
        <taxon>Craniata</taxon>
        <taxon>Vertebrata</taxon>
        <taxon>Euteleostomi</taxon>
        <taxon>Lepidosauria</taxon>
        <taxon>Squamata</taxon>
        <taxon>Bifurcata</taxon>
        <taxon>Unidentata</taxon>
        <taxon>Episquamata</taxon>
        <taxon>Toxicofera</taxon>
        <taxon>Serpentes</taxon>
        <taxon>Colubroidea</taxon>
        <taxon>Elapidae</taxon>
        <taxon>Elapinae</taxon>
        <taxon>Naja</taxon>
    </lineage>
</organism>
<sequence>ETGATSTDSNVSIGCLIKGYFPEPATVQWNAGAITSGIQHFPPVVHSSGQYTHTSLLTIPINWLEGNTYYCQVTHAASQTRTKSRARKCEVCIYCLPTCYYAISHFSSGVATYLLPPQTKDLYININAKIVCVVVNLQQEEGLKISWSREKEVATHPELVAVTEENNGTFTAVGHLPVSAHDWESGETFTCSVEYPGLPGPIVKTISKRRGKEEAPIIHIYPPIPGNSLIISCFVRGFYPRDMDVQWLKNGNAISEDDYVNTPSVKEKTDDSSFMYSKLTIPKSSWDQGDIFSCMVIHEALEMKFTQKTIEKTSGKR</sequence>
<feature type="domain" description="Ig-like" evidence="2">
    <location>
        <begin position="117"/>
        <end position="207"/>
    </location>
</feature>
<reference evidence="3" key="1">
    <citation type="submission" date="2025-08" db="UniProtKB">
        <authorList>
            <consortium name="Ensembl"/>
        </authorList>
    </citation>
    <scope>IDENTIFICATION</scope>
</reference>
<evidence type="ECO:0000313" key="3">
    <source>
        <dbReference type="Ensembl" id="ENSNNAP00000006116.1"/>
    </source>
</evidence>
<dbReference type="CDD" id="cd05768">
    <property type="entry name" value="IgC1_CH3_IgAGD_CH4_IgAEM"/>
    <property type="match status" value="1"/>
</dbReference>
<feature type="domain" description="Ig-like" evidence="2">
    <location>
        <begin position="216"/>
        <end position="311"/>
    </location>
</feature>
<dbReference type="PROSITE" id="PS00290">
    <property type="entry name" value="IG_MHC"/>
    <property type="match status" value="2"/>
</dbReference>
<dbReference type="Ensembl" id="ENSNNAT00000006389.1">
    <property type="protein sequence ID" value="ENSNNAP00000006116.1"/>
    <property type="gene ID" value="ENSNNAG00000004092.1"/>
</dbReference>
<dbReference type="FunFam" id="2.60.40.10:FF:000463">
    <property type="entry name" value="Immunoglobulin heavy constant gamma 1"/>
    <property type="match status" value="1"/>
</dbReference>
<protein>
    <recommendedName>
        <fullName evidence="2">Ig-like domain-containing protein</fullName>
    </recommendedName>
</protein>